<accession>A0A7L4ZE40</accession>
<dbReference type="PANTHER" id="PTHR43283:SF7">
    <property type="entry name" value="BETA-LACTAMASE-RELATED DOMAIN-CONTAINING PROTEIN"/>
    <property type="match status" value="1"/>
</dbReference>
<dbReference type="KEGG" id="kan:IMCC3317_03490"/>
<evidence type="ECO:0000256" key="1">
    <source>
        <dbReference type="SAM" id="SignalP"/>
    </source>
</evidence>
<organism evidence="3 4">
    <name type="scientific">Kordia antarctica</name>
    <dbReference type="NCBI Taxonomy" id="1218801"/>
    <lineage>
        <taxon>Bacteria</taxon>
        <taxon>Pseudomonadati</taxon>
        <taxon>Bacteroidota</taxon>
        <taxon>Flavobacteriia</taxon>
        <taxon>Flavobacteriales</taxon>
        <taxon>Flavobacteriaceae</taxon>
        <taxon>Kordia</taxon>
    </lineage>
</organism>
<dbReference type="InterPro" id="IPR001466">
    <property type="entry name" value="Beta-lactam-related"/>
</dbReference>
<dbReference type="Gene3D" id="3.40.710.10">
    <property type="entry name" value="DD-peptidase/beta-lactamase superfamily"/>
    <property type="match status" value="1"/>
</dbReference>
<dbReference type="RefSeq" id="WP_228054911.1">
    <property type="nucleotide sequence ID" value="NZ_CP019288.1"/>
</dbReference>
<keyword evidence="4" id="KW-1185">Reference proteome</keyword>
<dbReference type="EMBL" id="CP019288">
    <property type="protein sequence ID" value="QHI35003.1"/>
    <property type="molecule type" value="Genomic_DNA"/>
</dbReference>
<dbReference type="InterPro" id="IPR012338">
    <property type="entry name" value="Beta-lactam/transpept-like"/>
</dbReference>
<protein>
    <recommendedName>
        <fullName evidence="2">Beta-lactamase-related domain-containing protein</fullName>
    </recommendedName>
</protein>
<gene>
    <name evidence="3" type="ORF">IMCC3317_03490</name>
</gene>
<feature type="domain" description="Beta-lactamase-related" evidence="2">
    <location>
        <begin position="51"/>
        <end position="334"/>
    </location>
</feature>
<dbReference type="SUPFAM" id="SSF56601">
    <property type="entry name" value="beta-lactamase/transpeptidase-like"/>
    <property type="match status" value="1"/>
</dbReference>
<evidence type="ECO:0000313" key="3">
    <source>
        <dbReference type="EMBL" id="QHI35003.1"/>
    </source>
</evidence>
<dbReference type="Pfam" id="PF00144">
    <property type="entry name" value="Beta-lactamase"/>
    <property type="match status" value="1"/>
</dbReference>
<evidence type="ECO:0000313" key="4">
    <source>
        <dbReference type="Proteomes" id="UP000464657"/>
    </source>
</evidence>
<dbReference type="InterPro" id="IPR050789">
    <property type="entry name" value="Diverse_Enzym_Activities"/>
</dbReference>
<evidence type="ECO:0000259" key="2">
    <source>
        <dbReference type="Pfam" id="PF00144"/>
    </source>
</evidence>
<keyword evidence="1" id="KW-0732">Signal</keyword>
<dbReference type="AlphaFoldDB" id="A0A7L4ZE40"/>
<dbReference type="Proteomes" id="UP000464657">
    <property type="component" value="Chromosome"/>
</dbReference>
<feature type="chain" id="PRO_5029818429" description="Beta-lactamase-related domain-containing protein" evidence="1">
    <location>
        <begin position="20"/>
        <end position="359"/>
    </location>
</feature>
<feature type="signal peptide" evidence="1">
    <location>
        <begin position="1"/>
        <end position="19"/>
    </location>
</feature>
<name>A0A7L4ZE40_9FLAO</name>
<dbReference type="PANTHER" id="PTHR43283">
    <property type="entry name" value="BETA-LACTAMASE-RELATED"/>
    <property type="match status" value="1"/>
</dbReference>
<proteinExistence type="predicted"/>
<reference evidence="3 4" key="1">
    <citation type="journal article" date="2013" name="Int. J. Syst. Evol. Microbiol.">
        <title>Kordia antarctica sp. nov., isolated from Antarctic seawater.</title>
        <authorList>
            <person name="Baek K."/>
            <person name="Choi A."/>
            <person name="Kang I."/>
            <person name="Lee K."/>
            <person name="Cho J.C."/>
        </authorList>
    </citation>
    <scope>NUCLEOTIDE SEQUENCE [LARGE SCALE GENOMIC DNA]</scope>
    <source>
        <strain evidence="3 4">IMCC3317</strain>
    </source>
</reference>
<sequence>MKFKFLLFIFLIASTQLFAQLDFSNANKNTDPLLVKMDSIVDSGKYEKITSILIAKDGKLVYENYYNGSNVNSKHNTRSATKTMATFLTGIAIDKGFVTSEKDKIFKYLQHTLPVKNPDKRKENITIEDLLTMTSVLECDDSNWHSRGHEERMYFIEDWTQFLVDLPVRSYPFGLKPADAPYGRRFAYASAKAAAVAEILQIAIKSDLVEFTKKNLFEPLEIKDYTLNYSPKGILNTAGGSEYRSRDFLKLIQLCLNKGKWNDEQIISSAWIEKATTPKVNAYEGVDYGYFLWLKSFGKEKKYKTYYMSGNGGNKMLACPELNITVVITATNYNNRNSHNYTDEIMNEYIIPSMVKLKK</sequence>